<feature type="domain" description="CBS" evidence="4">
    <location>
        <begin position="7"/>
        <end position="62"/>
    </location>
</feature>
<reference evidence="5" key="1">
    <citation type="submission" date="2023-06" db="EMBL/GenBank/DDBJ databases">
        <authorList>
            <person name="Jiang Y."/>
            <person name="Liu Q."/>
        </authorList>
    </citation>
    <scope>NUCLEOTIDE SEQUENCE</scope>
    <source>
        <strain evidence="5">CGMCC 1.12090</strain>
    </source>
</reference>
<evidence type="ECO:0000313" key="5">
    <source>
        <dbReference type="EMBL" id="MDO1536649.1"/>
    </source>
</evidence>
<dbReference type="InterPro" id="IPR017080">
    <property type="entry name" value="UCP036990_CBS_BON"/>
</dbReference>
<dbReference type="PROSITE" id="PS51371">
    <property type="entry name" value="CBS"/>
    <property type="match status" value="2"/>
</dbReference>
<dbReference type="CDD" id="cd04586">
    <property type="entry name" value="CBS_pair_BON_assoc"/>
    <property type="match status" value="1"/>
</dbReference>
<dbReference type="Proteomes" id="UP001169027">
    <property type="component" value="Unassembled WGS sequence"/>
</dbReference>
<dbReference type="PIRSF" id="PIRSF036990">
    <property type="entry name" value="UCP036990_CBS_BON"/>
    <property type="match status" value="1"/>
</dbReference>
<dbReference type="Pfam" id="PF04972">
    <property type="entry name" value="BON"/>
    <property type="match status" value="1"/>
</dbReference>
<organism evidence="5 6">
    <name type="scientific">Variovorax ginsengisoli</name>
    <dbReference type="NCBI Taxonomy" id="363844"/>
    <lineage>
        <taxon>Bacteria</taxon>
        <taxon>Pseudomonadati</taxon>
        <taxon>Pseudomonadota</taxon>
        <taxon>Betaproteobacteria</taxon>
        <taxon>Burkholderiales</taxon>
        <taxon>Comamonadaceae</taxon>
        <taxon>Variovorax</taxon>
    </lineage>
</organism>
<dbReference type="InterPro" id="IPR046342">
    <property type="entry name" value="CBS_dom_sf"/>
</dbReference>
<proteinExistence type="predicted"/>
<feature type="domain" description="BON" evidence="3">
    <location>
        <begin position="160"/>
        <end position="228"/>
    </location>
</feature>
<feature type="domain" description="CBS" evidence="4">
    <location>
        <begin position="95"/>
        <end position="150"/>
    </location>
</feature>
<protein>
    <submittedName>
        <fullName evidence="5">CBS domain-containing protein</fullName>
    </submittedName>
</protein>
<evidence type="ECO:0000256" key="1">
    <source>
        <dbReference type="ARBA" id="ARBA00023122"/>
    </source>
</evidence>
<evidence type="ECO:0000259" key="3">
    <source>
        <dbReference type="PROSITE" id="PS50914"/>
    </source>
</evidence>
<gene>
    <name evidence="5" type="ORF">Q2T77_30685</name>
</gene>
<accession>A0ABT8SCK9</accession>
<keyword evidence="6" id="KW-1185">Reference proteome</keyword>
<evidence type="ECO:0000259" key="4">
    <source>
        <dbReference type="PROSITE" id="PS51371"/>
    </source>
</evidence>
<name>A0ABT8SCK9_9BURK</name>
<dbReference type="PROSITE" id="PS50914">
    <property type="entry name" value="BON"/>
    <property type="match status" value="1"/>
</dbReference>
<dbReference type="InterPro" id="IPR007055">
    <property type="entry name" value="BON_dom"/>
</dbReference>
<sequence length="234" mass="25798">MKASDIMTTPVITVNPDTPLHDVVELLLAHRISGVLVMEDDKVVGVIGDGDLLHRHEIGTDRWAEYRTWWQRLTRLDPGPVAYVKANGAHAGDVMSTDVVSVDVDTPIAQIAVIFEARHIRRIPVLKDGQLQGLVTRADLMRALAASDSFAMRSADPDVDDEAILKRLMSELNSHSWWSDSWSSVFVNKGIVSYVGVVQRVADKEAARIAAENIPGVCAVEDRRTLYGEGQAMF</sequence>
<dbReference type="InterPro" id="IPR051257">
    <property type="entry name" value="Diverse_CBS-Domain"/>
</dbReference>
<comment type="caution">
    <text evidence="5">The sequence shown here is derived from an EMBL/GenBank/DDBJ whole genome shotgun (WGS) entry which is preliminary data.</text>
</comment>
<evidence type="ECO:0000256" key="2">
    <source>
        <dbReference type="PROSITE-ProRule" id="PRU00703"/>
    </source>
</evidence>
<dbReference type="RefSeq" id="WP_301814789.1">
    <property type="nucleotide sequence ID" value="NZ_JAUJZH010000030.1"/>
</dbReference>
<dbReference type="Gene3D" id="3.10.580.10">
    <property type="entry name" value="CBS-domain"/>
    <property type="match status" value="1"/>
</dbReference>
<dbReference type="InterPro" id="IPR000644">
    <property type="entry name" value="CBS_dom"/>
</dbReference>
<dbReference type="SUPFAM" id="SSF54631">
    <property type="entry name" value="CBS-domain pair"/>
    <property type="match status" value="1"/>
</dbReference>
<dbReference type="SMART" id="SM00116">
    <property type="entry name" value="CBS"/>
    <property type="match status" value="2"/>
</dbReference>
<dbReference type="Pfam" id="PF00571">
    <property type="entry name" value="CBS"/>
    <property type="match status" value="2"/>
</dbReference>
<dbReference type="PANTHER" id="PTHR43080">
    <property type="entry name" value="CBS DOMAIN-CONTAINING PROTEIN CBSX3, MITOCHONDRIAL"/>
    <property type="match status" value="1"/>
</dbReference>
<keyword evidence="1 2" id="KW-0129">CBS domain</keyword>
<evidence type="ECO:0000313" key="6">
    <source>
        <dbReference type="Proteomes" id="UP001169027"/>
    </source>
</evidence>
<dbReference type="EMBL" id="JAUKVY010000030">
    <property type="protein sequence ID" value="MDO1536649.1"/>
    <property type="molecule type" value="Genomic_DNA"/>
</dbReference>
<dbReference type="PANTHER" id="PTHR43080:SF26">
    <property type="entry name" value="REGULATORY PROTEIN"/>
    <property type="match status" value="1"/>
</dbReference>